<gene>
    <name evidence="1" type="ORF">SAMN06272737_1048</name>
</gene>
<organism evidence="1 2">
    <name type="scientific">Blastococcus mobilis</name>
    <dbReference type="NCBI Taxonomy" id="1938746"/>
    <lineage>
        <taxon>Bacteria</taxon>
        <taxon>Bacillati</taxon>
        <taxon>Actinomycetota</taxon>
        <taxon>Actinomycetes</taxon>
        <taxon>Geodermatophilales</taxon>
        <taxon>Geodermatophilaceae</taxon>
        <taxon>Blastococcus</taxon>
    </lineage>
</organism>
<evidence type="ECO:0000313" key="2">
    <source>
        <dbReference type="Proteomes" id="UP000198403"/>
    </source>
</evidence>
<keyword evidence="2" id="KW-1185">Reference proteome</keyword>
<sequence length="307" mass="35021">MSSRRVRFYEILSDDGQRLQPVDLERHFFDVVASLPDNATEHWQNEYGLRVRGRVYRAPEGAGARARNDLIVLDRVHREPNFNYVQGGTYSEHRFPDPDTEFAEPKFLAFFERNLVATFTSGLRMTAVEACLNTWRAARSLAPIQFVPVVDTDRLTHMAKADSVGKLWLQLPADVARRIYDQRGTTLGRFLRSRAQREGRVGVELQIDISDRDASDELRDELAFLMEDDVFSEIVDQEDTQVVATYYTEDSKAPHSHNFLGQALAITVQVEVPEPELGPQLWSASEALVEAFNRRRDRLVQVVPEAG</sequence>
<proteinExistence type="predicted"/>
<protein>
    <submittedName>
        <fullName evidence="1">Uncharacterized protein</fullName>
    </submittedName>
</protein>
<dbReference type="Proteomes" id="UP000198403">
    <property type="component" value="Unassembled WGS sequence"/>
</dbReference>
<reference evidence="1 2" key="1">
    <citation type="submission" date="2017-06" db="EMBL/GenBank/DDBJ databases">
        <authorList>
            <person name="Kim H.J."/>
            <person name="Triplett B.A."/>
        </authorList>
    </citation>
    <scope>NUCLEOTIDE SEQUENCE [LARGE SCALE GENOMIC DNA]</scope>
    <source>
        <strain evidence="1 2">DSM 44272</strain>
    </source>
</reference>
<evidence type="ECO:0000313" key="1">
    <source>
        <dbReference type="EMBL" id="SNR35722.1"/>
    </source>
</evidence>
<dbReference type="EMBL" id="FZNO01000004">
    <property type="protein sequence ID" value="SNR35722.1"/>
    <property type="molecule type" value="Genomic_DNA"/>
</dbReference>
<accession>A0A238VMX5</accession>
<name>A0A238VMX5_9ACTN</name>
<dbReference type="AlphaFoldDB" id="A0A238VMX5"/>